<reference evidence="1 2" key="1">
    <citation type="submission" date="2024-03" db="EMBL/GenBank/DDBJ databases">
        <title>A Dehalogenimonas Isolated from Estuarine Sediments Dihaloeliminates Chlorinated Alkanes.</title>
        <authorList>
            <person name="Yang Y."/>
            <person name="Wang H."/>
        </authorList>
    </citation>
    <scope>NUCLEOTIDE SEQUENCE [LARGE SCALE GENOMIC DNA]</scope>
    <source>
        <strain evidence="1 2">W</strain>
    </source>
</reference>
<name>A0ABZ2J1R9_9CHLR</name>
<keyword evidence="2" id="KW-1185">Reference proteome</keyword>
<evidence type="ECO:0000313" key="2">
    <source>
        <dbReference type="Proteomes" id="UP001375370"/>
    </source>
</evidence>
<sequence length="233" mass="26270">MDSVKQADVLVVMAHPDDPEFSSGGTIARLAGEGKRVVYVICTAGDKGTDDRQMPPARLVAIRMEEQRAAARTLGVEDVVFLGNPDQGLEATPELRKELVRLIRLYRPELVITHSPYQRYIWWHRDHRQCGEATMDAVFPYSRDHLAYPDLLAAGYEPHKVGEVWLAGAEDSDYRSDIEGFFDRKVEAIKCHRSQVGDDFAARLDRIKARASAAAEGEEFLLAESFKKIEIPW</sequence>
<dbReference type="PANTHER" id="PTHR12993">
    <property type="entry name" value="N-ACETYLGLUCOSAMINYL-PHOSPHATIDYLINOSITOL DE-N-ACETYLASE-RELATED"/>
    <property type="match status" value="1"/>
</dbReference>
<dbReference type="PANTHER" id="PTHR12993:SF28">
    <property type="entry name" value="LMBE FAMILY PROTEIN"/>
    <property type="match status" value="1"/>
</dbReference>
<dbReference type="EMBL" id="CP146612">
    <property type="protein sequence ID" value="WWX24865.1"/>
    <property type="molecule type" value="Genomic_DNA"/>
</dbReference>
<dbReference type="InterPro" id="IPR003737">
    <property type="entry name" value="GlcNAc_PI_deacetylase-related"/>
</dbReference>
<proteinExistence type="predicted"/>
<dbReference type="RefSeq" id="WP_338736987.1">
    <property type="nucleotide sequence ID" value="NZ_CP146612.1"/>
</dbReference>
<dbReference type="Proteomes" id="UP001375370">
    <property type="component" value="Chromosome"/>
</dbReference>
<protein>
    <submittedName>
        <fullName evidence="1">PIG-L deacetylase family protein</fullName>
    </submittedName>
</protein>
<organism evidence="1 2">
    <name type="scientific">Candidatus Dehalogenimonas loeffleri</name>
    <dbReference type="NCBI Taxonomy" id="3127115"/>
    <lineage>
        <taxon>Bacteria</taxon>
        <taxon>Bacillati</taxon>
        <taxon>Chloroflexota</taxon>
        <taxon>Dehalococcoidia</taxon>
        <taxon>Dehalococcoidales</taxon>
        <taxon>Dehalococcoidaceae</taxon>
        <taxon>Dehalogenimonas</taxon>
    </lineage>
</organism>
<gene>
    <name evidence="1" type="ORF">V8247_06265</name>
</gene>
<evidence type="ECO:0000313" key="1">
    <source>
        <dbReference type="EMBL" id="WWX24865.1"/>
    </source>
</evidence>
<dbReference type="SUPFAM" id="SSF102588">
    <property type="entry name" value="LmbE-like"/>
    <property type="match status" value="1"/>
</dbReference>
<dbReference type="Gene3D" id="3.40.50.10320">
    <property type="entry name" value="LmbE-like"/>
    <property type="match status" value="1"/>
</dbReference>
<accession>A0ABZ2J1R9</accession>
<dbReference type="Pfam" id="PF02585">
    <property type="entry name" value="PIG-L"/>
    <property type="match status" value="1"/>
</dbReference>
<dbReference type="InterPro" id="IPR024078">
    <property type="entry name" value="LmbE-like_dom_sf"/>
</dbReference>